<dbReference type="RefSeq" id="WP_034554806.1">
    <property type="nucleotide sequence ID" value="NZ_JRPC02000021.1"/>
</dbReference>
<evidence type="ECO:0000256" key="4">
    <source>
        <dbReference type="ARBA" id="ARBA00022679"/>
    </source>
</evidence>
<dbReference type="Gene3D" id="3.40.50.12580">
    <property type="match status" value="1"/>
</dbReference>
<dbReference type="Gene3D" id="3.40.50.11820">
    <property type="match status" value="1"/>
</dbReference>
<organism evidence="8 9">
    <name type="scientific">Helicobacter apodemus</name>
    <dbReference type="NCBI Taxonomy" id="135569"/>
    <lineage>
        <taxon>Bacteria</taxon>
        <taxon>Pseudomonadati</taxon>
        <taxon>Campylobacterota</taxon>
        <taxon>Epsilonproteobacteria</taxon>
        <taxon>Campylobacterales</taxon>
        <taxon>Helicobacteraceae</taxon>
        <taxon>Helicobacter</taxon>
    </lineage>
</organism>
<dbReference type="GO" id="GO:0005886">
    <property type="term" value="C:plasma membrane"/>
    <property type="evidence" value="ECO:0007669"/>
    <property type="project" value="UniProtKB-SubCell"/>
</dbReference>
<dbReference type="GO" id="GO:0047355">
    <property type="term" value="F:CDP-glycerol glycerophosphotransferase activity"/>
    <property type="evidence" value="ECO:0007669"/>
    <property type="project" value="InterPro"/>
</dbReference>
<keyword evidence="5" id="KW-0777">Teichoic acid biosynthesis</keyword>
<dbReference type="InterPro" id="IPR001173">
    <property type="entry name" value="Glyco_trans_2-like"/>
</dbReference>
<dbReference type="InterPro" id="IPR043148">
    <property type="entry name" value="TagF_C"/>
</dbReference>
<keyword evidence="9" id="KW-1185">Reference proteome</keyword>
<evidence type="ECO:0000256" key="6">
    <source>
        <dbReference type="ARBA" id="ARBA00023136"/>
    </source>
</evidence>
<comment type="subcellular location">
    <subcellularLocation>
        <location evidence="1">Cell membrane</location>
        <topology evidence="1">Peripheral membrane protein</topology>
    </subcellularLocation>
</comment>
<proteinExistence type="inferred from homology"/>
<evidence type="ECO:0000259" key="7">
    <source>
        <dbReference type="Pfam" id="PF00535"/>
    </source>
</evidence>
<dbReference type="Gene3D" id="3.90.550.10">
    <property type="entry name" value="Spore Coat Polysaccharide Biosynthesis Protein SpsA, Chain A"/>
    <property type="match status" value="1"/>
</dbReference>
<evidence type="ECO:0000313" key="9">
    <source>
        <dbReference type="Proteomes" id="UP000029920"/>
    </source>
</evidence>
<protein>
    <submittedName>
        <fullName evidence="8">Glycosyltransferase family 2 protein</fullName>
    </submittedName>
</protein>
<reference evidence="8 9" key="1">
    <citation type="journal article" date="2014" name="Genome Announc.">
        <title>Draft genome sequences of eight enterohepatic helicobacter species isolated from both laboratory and wild rodents.</title>
        <authorList>
            <person name="Sheh A."/>
            <person name="Shen Z."/>
            <person name="Fox J.G."/>
        </authorList>
    </citation>
    <scope>NUCLEOTIDE SEQUENCE [LARGE SCALE GENOMIC DNA]</scope>
    <source>
        <strain evidence="8 9">MIT-03-7007</strain>
    </source>
</reference>
<dbReference type="GO" id="GO:0019350">
    <property type="term" value="P:teichoic acid biosynthetic process"/>
    <property type="evidence" value="ECO:0007669"/>
    <property type="project" value="UniProtKB-KW"/>
</dbReference>
<evidence type="ECO:0000256" key="2">
    <source>
        <dbReference type="ARBA" id="ARBA00010488"/>
    </source>
</evidence>
<dbReference type="InterPro" id="IPR051612">
    <property type="entry name" value="Teichoic_Acid_Biosynth"/>
</dbReference>
<evidence type="ECO:0000256" key="3">
    <source>
        <dbReference type="ARBA" id="ARBA00022475"/>
    </source>
</evidence>
<dbReference type="InterPro" id="IPR007554">
    <property type="entry name" value="Glycerophosphate_synth"/>
</dbReference>
<dbReference type="AlphaFoldDB" id="A0A4U8UCU5"/>
<dbReference type="Proteomes" id="UP000029920">
    <property type="component" value="Unassembled WGS sequence"/>
</dbReference>
<evidence type="ECO:0000313" key="8">
    <source>
        <dbReference type="EMBL" id="TLE14890.1"/>
    </source>
</evidence>
<dbReference type="Pfam" id="PF00535">
    <property type="entry name" value="Glycos_transf_2"/>
    <property type="match status" value="1"/>
</dbReference>
<dbReference type="CDD" id="cd00761">
    <property type="entry name" value="Glyco_tranf_GTA_type"/>
    <property type="match status" value="1"/>
</dbReference>
<dbReference type="PANTHER" id="PTHR37316">
    <property type="entry name" value="TEICHOIC ACID GLYCEROL-PHOSPHATE PRIMASE"/>
    <property type="match status" value="1"/>
</dbReference>
<evidence type="ECO:0000256" key="1">
    <source>
        <dbReference type="ARBA" id="ARBA00004202"/>
    </source>
</evidence>
<gene>
    <name evidence="8" type="ORF">LS72_008045</name>
</gene>
<dbReference type="SUPFAM" id="SSF53448">
    <property type="entry name" value="Nucleotide-diphospho-sugar transferases"/>
    <property type="match status" value="1"/>
</dbReference>
<dbReference type="InterPro" id="IPR029044">
    <property type="entry name" value="Nucleotide-diphossugar_trans"/>
</dbReference>
<keyword evidence="6" id="KW-0472">Membrane</keyword>
<keyword evidence="4" id="KW-0808">Transferase</keyword>
<dbReference type="EMBL" id="JRPC02000021">
    <property type="protein sequence ID" value="TLE14890.1"/>
    <property type="molecule type" value="Genomic_DNA"/>
</dbReference>
<name>A0A4U8UCU5_9HELI</name>
<dbReference type="SUPFAM" id="SSF53756">
    <property type="entry name" value="UDP-Glycosyltransferase/glycogen phosphorylase"/>
    <property type="match status" value="1"/>
</dbReference>
<comment type="similarity">
    <text evidence="2">Belongs to the CDP-glycerol glycerophosphotransferase family.</text>
</comment>
<evidence type="ECO:0000256" key="5">
    <source>
        <dbReference type="ARBA" id="ARBA00022944"/>
    </source>
</evidence>
<sequence length="715" mass="84140">MRFSIIIPAYNAQKTIADTIQSILEQKVTPEYDFEIIIINDGSSDDTLKVCEYYLQIHKNIEIYTQTNGGLTKARNKGASKARGEILLFLDSDDMLPPNTLWHYYLVFSNYEVDFVAGLMGIYYQHNKQYSIEKNYLKSYKGILNDKSLFIPIFANAISPCTKAYKKEFLTKHHLRFLEGHHLCEDHLWTLSLLKHAQTIFLLDEVVLYYRMHTNNSVGNWKNRYLEDMIAVQEDILKLQIPLDLNSYYERFLKNFDFKKFIVEQAIIGQDKAKLQELVEPLQKLLEIIPTQYQQKYMPKWYAFKDPSKNGIYKTILRIKRNRKLKKTYKKLKKFFIKPLKHLLDTANGLWYRRLLKKYQCRHKFLKALYQIFSYLPITKAKVSFGECIYGMKYLGDIKETLKDSNLIITTLNYRVTLSDDIKRMYHLAKSPIILIDNYYQPLFGITTRKESLVLQCWHAGGLFKKFGCDNAFQGSKAYEYETKIHQSYSYAFVSGKKAIEGYMSAFNLKREQILPLGNIMADILINKQIDQKEAKVILGVNPHKKLIVYAPTFRDWERPDFNLHLDFQSFIEKYSDKYEFALRIHPTTKPTINQQGIHNFSLKEEWLVLNAADALITDYSSIIFTYAYFGRPIYFYPYDYPKYLSQKGFYEDYLHFVPGDIAFSEEELLKLLEHIPSISVKVQQLWQEYMGECDGNTAEKIADFIKTRMSINNA</sequence>
<dbReference type="InterPro" id="IPR043149">
    <property type="entry name" value="TagF_N"/>
</dbReference>
<dbReference type="PANTHER" id="PTHR37316:SF3">
    <property type="entry name" value="TEICHOIC ACID GLYCEROL-PHOSPHATE TRANSFERASE"/>
    <property type="match status" value="1"/>
</dbReference>
<feature type="domain" description="Glycosyltransferase 2-like" evidence="7">
    <location>
        <begin position="4"/>
        <end position="150"/>
    </location>
</feature>
<dbReference type="Pfam" id="PF04464">
    <property type="entry name" value="Glyphos_transf"/>
    <property type="match status" value="1"/>
</dbReference>
<accession>A0A4U8UCU5</accession>
<keyword evidence="3" id="KW-1003">Cell membrane</keyword>
<comment type="caution">
    <text evidence="8">The sequence shown here is derived from an EMBL/GenBank/DDBJ whole genome shotgun (WGS) entry which is preliminary data.</text>
</comment>